<dbReference type="FunFam" id="1.10.10.820:FF:000001">
    <property type="entry name" value="Myosin heavy chain"/>
    <property type="match status" value="1"/>
</dbReference>
<dbReference type="SUPFAM" id="SSF52540">
    <property type="entry name" value="P-loop containing nucleoside triphosphate hydrolases"/>
    <property type="match status" value="1"/>
</dbReference>
<dbReference type="GO" id="GO:0016459">
    <property type="term" value="C:myosin complex"/>
    <property type="evidence" value="ECO:0007669"/>
    <property type="project" value="UniProtKB-KW"/>
</dbReference>
<keyword evidence="2 7" id="KW-0547">Nucleotide-binding</keyword>
<dbReference type="PRINTS" id="PR00193">
    <property type="entry name" value="MYOSINHEAVY"/>
</dbReference>
<evidence type="ECO:0000256" key="5">
    <source>
        <dbReference type="ARBA" id="ARBA00023175"/>
    </source>
</evidence>
<dbReference type="PROSITE" id="PS51757">
    <property type="entry name" value="TH1"/>
    <property type="match status" value="1"/>
</dbReference>
<feature type="domain" description="TH1" evidence="9">
    <location>
        <begin position="714"/>
        <end position="811"/>
    </location>
</feature>
<evidence type="ECO:0000256" key="7">
    <source>
        <dbReference type="PROSITE-ProRule" id="PRU00782"/>
    </source>
</evidence>
<dbReference type="EMBL" id="JWZT01001713">
    <property type="protein sequence ID" value="KII71601.1"/>
    <property type="molecule type" value="Genomic_DNA"/>
</dbReference>
<evidence type="ECO:0000313" key="10">
    <source>
        <dbReference type="EMBL" id="KII71601.1"/>
    </source>
</evidence>
<proteinExistence type="inferred from homology"/>
<dbReference type="Proteomes" id="UP000031668">
    <property type="component" value="Unassembled WGS sequence"/>
</dbReference>
<organism evidence="10 11">
    <name type="scientific">Thelohanellus kitauei</name>
    <name type="common">Myxosporean</name>
    <dbReference type="NCBI Taxonomy" id="669202"/>
    <lineage>
        <taxon>Eukaryota</taxon>
        <taxon>Metazoa</taxon>
        <taxon>Cnidaria</taxon>
        <taxon>Myxozoa</taxon>
        <taxon>Myxosporea</taxon>
        <taxon>Bivalvulida</taxon>
        <taxon>Platysporina</taxon>
        <taxon>Myxobolidae</taxon>
        <taxon>Thelohanellus</taxon>
    </lineage>
</organism>
<dbReference type="Gene3D" id="1.20.58.530">
    <property type="match status" value="1"/>
</dbReference>
<dbReference type="OrthoDB" id="6108017at2759"/>
<comment type="caution">
    <text evidence="10">The sequence shown here is derived from an EMBL/GenBank/DDBJ whole genome shotgun (WGS) entry which is preliminary data.</text>
</comment>
<dbReference type="GO" id="GO:0006897">
    <property type="term" value="P:endocytosis"/>
    <property type="evidence" value="ECO:0007669"/>
    <property type="project" value="TreeGrafter"/>
</dbReference>
<dbReference type="GO" id="GO:0051015">
    <property type="term" value="F:actin filament binding"/>
    <property type="evidence" value="ECO:0007669"/>
    <property type="project" value="TreeGrafter"/>
</dbReference>
<evidence type="ECO:0000256" key="3">
    <source>
        <dbReference type="ARBA" id="ARBA00022840"/>
    </source>
</evidence>
<dbReference type="InterPro" id="IPR010926">
    <property type="entry name" value="Myosin_TH1"/>
</dbReference>
<dbReference type="PANTHER" id="PTHR13140:SF729">
    <property type="entry name" value="UNCONVENTIONAL MYOSIN-IE"/>
    <property type="match status" value="1"/>
</dbReference>
<dbReference type="OMA" id="NDQENQC"/>
<evidence type="ECO:0000313" key="11">
    <source>
        <dbReference type="Proteomes" id="UP000031668"/>
    </source>
</evidence>
<dbReference type="GO" id="GO:0005524">
    <property type="term" value="F:ATP binding"/>
    <property type="evidence" value="ECO:0007669"/>
    <property type="project" value="UniProtKB-UniRule"/>
</dbReference>
<dbReference type="Pfam" id="PF06017">
    <property type="entry name" value="Myosin_TH1"/>
    <property type="match status" value="1"/>
</dbReference>
<dbReference type="InterPro" id="IPR027417">
    <property type="entry name" value="P-loop_NTPase"/>
</dbReference>
<dbReference type="InterPro" id="IPR001609">
    <property type="entry name" value="Myosin_head_motor_dom-like"/>
</dbReference>
<keyword evidence="3 7" id="KW-0067">ATP-binding</keyword>
<dbReference type="Gene3D" id="1.20.120.720">
    <property type="entry name" value="Myosin VI head, motor domain, U50 subdomain"/>
    <property type="match status" value="1"/>
</dbReference>
<comment type="similarity">
    <text evidence="1 7">Belongs to the TRAFAC class myosin-kinesin ATPase superfamily. Myosin family.</text>
</comment>
<dbReference type="Gene3D" id="3.40.850.10">
    <property type="entry name" value="Kinesin motor domain"/>
    <property type="match status" value="1"/>
</dbReference>
<dbReference type="InterPro" id="IPR036961">
    <property type="entry name" value="Kinesin_motor_dom_sf"/>
</dbReference>
<evidence type="ECO:0000256" key="6">
    <source>
        <dbReference type="ARBA" id="ARBA00023203"/>
    </source>
</evidence>
<accession>A0A0C2MW91</accession>
<dbReference type="AlphaFoldDB" id="A0A0C2MW91"/>
<dbReference type="GO" id="GO:0007015">
    <property type="term" value="P:actin filament organization"/>
    <property type="evidence" value="ECO:0007669"/>
    <property type="project" value="TreeGrafter"/>
</dbReference>
<dbReference type="GO" id="GO:0005886">
    <property type="term" value="C:plasma membrane"/>
    <property type="evidence" value="ECO:0007669"/>
    <property type="project" value="TreeGrafter"/>
</dbReference>
<feature type="region of interest" description="Actin-binding" evidence="7">
    <location>
        <begin position="553"/>
        <end position="575"/>
    </location>
</feature>
<dbReference type="PANTHER" id="PTHR13140">
    <property type="entry name" value="MYOSIN"/>
    <property type="match status" value="1"/>
</dbReference>
<dbReference type="GO" id="GO:0000146">
    <property type="term" value="F:microfilament motor activity"/>
    <property type="evidence" value="ECO:0007669"/>
    <property type="project" value="TreeGrafter"/>
</dbReference>
<dbReference type="FunFam" id="1.20.58.530:FF:000007">
    <property type="entry name" value="Myosin IE"/>
    <property type="match status" value="1"/>
</dbReference>
<protein>
    <submittedName>
        <fullName evidence="10">Unconventional myosin-Ie</fullName>
    </submittedName>
</protein>
<feature type="binding site" evidence="7">
    <location>
        <begin position="97"/>
        <end position="104"/>
    </location>
    <ligand>
        <name>ATP</name>
        <dbReference type="ChEBI" id="CHEBI:30616"/>
    </ligand>
</feature>
<sequence>MKVEGVDDMILLTKIEVPEIAENLKKRLLKDCIYTYIGEVLIAVNPFKSLPYFTDKEIEMYQNTPIYENPPHVYHLCDSAFRGLLNYDENQCVIISGESGAGKTVSAKYVMSYITKVSGGGPDVDLVKEIILKSNPLLEAFGNAKTLRNDNSSRFGKYVEIQFKCGGVPRGGRISNFLLEKSRVVLQNKGERGFHIFYQLLTGLTTQEKNEMSLTKPEDFKYLCKSECFTIPGVDDADELKQVKDSFNVVGISEAIRTSIFRLMAGILHMGNIQFKEEGNIAVIVDEKHLKLAAKFFEVDAEQLLTVITKRNMESKWGAKSEKIQMTHNVEQAIFSRDAIVKAIYFRTFGYLVDAINVAIDRTDCQGSIGILDIYGFEIFDVNSFEQFCINFVNEKLQQIFIELTLKVEQEEYVNENIGWKPISYFNNKTVCDLIESPKNPIGIIAIMDDVCATMHAKSEGADSKLVEDLGKNISHAHFNISGQGFTVSHYAGKVTYNVKGFCEKNRDVLFNDPIELLQRSTCKYLAGLFPEDTTAEKKGRPSTAGCKIRSQAGMLVEKLMKCRPHYIRCIKPNETKKPYEFEMPRVKHQIEYQGLKENIRIIRAGFAYKRPFSIFIERFGILTDKTFPTWKGDEKEGVSHILKSVDMDKDSWKLGTTKIFLKNPENLFFLEELRERKYEGFARVIQSNWRRVNNHSVFETQKSIASELVHNRKERFSGTLNRRFFGNYYNLDDQSFMLKFIEKKETVIFSAPVKIYNNKLKSALNDLMVTQKNVYLVGREMNKKGPQKGQIVDVLELKLPFQDIKEINLR</sequence>
<dbReference type="Gene3D" id="1.20.5.4820">
    <property type="match status" value="1"/>
</dbReference>
<evidence type="ECO:0000256" key="2">
    <source>
        <dbReference type="ARBA" id="ARBA00022741"/>
    </source>
</evidence>
<reference evidence="10 11" key="1">
    <citation type="journal article" date="2014" name="Genome Biol. Evol.">
        <title>The genome of the myxosporean Thelohanellus kitauei shows adaptations to nutrient acquisition within its fish host.</title>
        <authorList>
            <person name="Yang Y."/>
            <person name="Xiong J."/>
            <person name="Zhou Z."/>
            <person name="Huo F."/>
            <person name="Miao W."/>
            <person name="Ran C."/>
            <person name="Liu Y."/>
            <person name="Zhang J."/>
            <person name="Feng J."/>
            <person name="Wang M."/>
            <person name="Wang M."/>
            <person name="Wang L."/>
            <person name="Yao B."/>
        </authorList>
    </citation>
    <scope>NUCLEOTIDE SEQUENCE [LARGE SCALE GENOMIC DNA]</scope>
    <source>
        <strain evidence="10">Wuqing</strain>
    </source>
</reference>
<dbReference type="SMART" id="SM00242">
    <property type="entry name" value="MYSc"/>
    <property type="match status" value="1"/>
</dbReference>
<keyword evidence="5 7" id="KW-0505">Motor protein</keyword>
<keyword evidence="6 7" id="KW-0009">Actin-binding</keyword>
<dbReference type="Gene3D" id="1.10.10.820">
    <property type="match status" value="1"/>
</dbReference>
<dbReference type="GO" id="GO:0005902">
    <property type="term" value="C:microvillus"/>
    <property type="evidence" value="ECO:0007669"/>
    <property type="project" value="TreeGrafter"/>
</dbReference>
<name>A0A0C2MW91_THEKT</name>
<dbReference type="Pfam" id="PF00063">
    <property type="entry name" value="Myosin_head"/>
    <property type="match status" value="1"/>
</dbReference>
<evidence type="ECO:0000259" key="8">
    <source>
        <dbReference type="PROSITE" id="PS51456"/>
    </source>
</evidence>
<dbReference type="PROSITE" id="PS51456">
    <property type="entry name" value="MYOSIN_MOTOR"/>
    <property type="match status" value="1"/>
</dbReference>
<keyword evidence="11" id="KW-1185">Reference proteome</keyword>
<feature type="domain" description="Myosin motor" evidence="8">
    <location>
        <begin position="4"/>
        <end position="676"/>
    </location>
</feature>
<evidence type="ECO:0000256" key="1">
    <source>
        <dbReference type="ARBA" id="ARBA00008314"/>
    </source>
</evidence>
<evidence type="ECO:0000259" key="9">
    <source>
        <dbReference type="PROSITE" id="PS51757"/>
    </source>
</evidence>
<evidence type="ECO:0000256" key="4">
    <source>
        <dbReference type="ARBA" id="ARBA00023123"/>
    </source>
</evidence>
<gene>
    <name evidence="10" type="ORF">RF11_03377</name>
</gene>
<dbReference type="GO" id="GO:0005737">
    <property type="term" value="C:cytoplasm"/>
    <property type="evidence" value="ECO:0007669"/>
    <property type="project" value="TreeGrafter"/>
</dbReference>
<keyword evidence="4 7" id="KW-0518">Myosin</keyword>